<dbReference type="Proteomes" id="UP000729402">
    <property type="component" value="Unassembled WGS sequence"/>
</dbReference>
<feature type="compositionally biased region" description="Basic and acidic residues" evidence="1">
    <location>
        <begin position="962"/>
        <end position="975"/>
    </location>
</feature>
<feature type="compositionally biased region" description="Basic and acidic residues" evidence="1">
    <location>
        <begin position="994"/>
        <end position="1028"/>
    </location>
</feature>
<comment type="caution">
    <text evidence="2">The sequence shown here is derived from an EMBL/GenBank/DDBJ whole genome shotgun (WGS) entry which is preliminary data.</text>
</comment>
<name>A0A8J5WFG5_ZIZPA</name>
<organism evidence="2 3">
    <name type="scientific">Zizania palustris</name>
    <name type="common">Northern wild rice</name>
    <dbReference type="NCBI Taxonomy" id="103762"/>
    <lineage>
        <taxon>Eukaryota</taxon>
        <taxon>Viridiplantae</taxon>
        <taxon>Streptophyta</taxon>
        <taxon>Embryophyta</taxon>
        <taxon>Tracheophyta</taxon>
        <taxon>Spermatophyta</taxon>
        <taxon>Magnoliopsida</taxon>
        <taxon>Liliopsida</taxon>
        <taxon>Poales</taxon>
        <taxon>Poaceae</taxon>
        <taxon>BOP clade</taxon>
        <taxon>Oryzoideae</taxon>
        <taxon>Oryzeae</taxon>
        <taxon>Zizaniinae</taxon>
        <taxon>Zizania</taxon>
    </lineage>
</organism>
<dbReference type="OrthoDB" id="1350766at2759"/>
<evidence type="ECO:0000256" key="1">
    <source>
        <dbReference type="SAM" id="MobiDB-lite"/>
    </source>
</evidence>
<feature type="compositionally biased region" description="Low complexity" evidence="1">
    <location>
        <begin position="941"/>
        <end position="950"/>
    </location>
</feature>
<evidence type="ECO:0000313" key="3">
    <source>
        <dbReference type="Proteomes" id="UP000729402"/>
    </source>
</evidence>
<gene>
    <name evidence="2" type="ORF">GUJ93_ZPchr0010g7835</name>
</gene>
<dbReference type="PANTHER" id="PTHR34536:SF6">
    <property type="entry name" value="DENTIN SIALOPHOSPHOPROTEIN-LIKE PROTEIN"/>
    <property type="match status" value="1"/>
</dbReference>
<feature type="compositionally biased region" description="Polar residues" evidence="1">
    <location>
        <begin position="1247"/>
        <end position="1264"/>
    </location>
</feature>
<sequence length="1472" mass="160443">MRKAGAKEDFEGSIGSEGAVDVKRSTVSSAATGRRSGFMVRLCTCTGRSSLSSLPNLNNSGISMTCKGCGGESSIDRGGPSCSSKLNTMGLELPRPIDPEVRWKTLNRRQRAARRARTSFSGEDRMVDEIRSFYAFDNGTSQELAQEDAPVSESEKLGVSILGRRFSEPVEKVPIKKRRFLIDCSPSPPSTPLLMDPYEKPLRRSCGGISSHGKHHKATTLGLDYMEEKKGPFDADDFSGISILAAAACESEIDGGILNVECLKSVHCVEERKPEHISGSSELNLLSEAKEEMLNTLGASNCKLGWTLESSESAPDMKCVFSTTLNSENIVKPADASYAAFSSAKKTDGSSSASDAKSSGVTVSINSSNPYKSVGCLQDVVVETKHSNSTYDSRLHWDLNVAMEAWGTNCGDGDDYDHDNKDPVAFAITSCNDAENAMNKLQVCQTPFHSTVAGNINLSEDKIPVIDVPKDACAKGNSDFTGDSSSQLLCSLSPQIVQILESKPLHGNNSSAETKDLPGCSYVSKVESHLGSDHDCNSLAPMTERFALTANEEKHNVSHASTLDYAGLSQMASTDNLGGINSVQRGELGSRVKPFASRLVSEESTNLATVTAFNKSSTDLGCSNNKLGQASQQSISEFKNQDLLDVDSGTSKIDQLANDKVEHGTDVFTISKRAAYADNDLDLPDSHMNNDPGSSDCDIDLAHEEDGANATVSQIGTCGNSSNAVTYHITDDARQASCINSECTKQAITDMDVIVDSQSGEQSYLGKVVSNTFIEPCIETKASHINKDRAGTGNIGTEEDDSQYEDGELRESGEYWGDDCYDEIKHDNYEVLDYKEAEGAPHISPLPVGSMSKNVCDPDADYNGTRSRKEDGDVSPAALEHSWSTNSIDDGSGMMCAGSTGEKALSVHLRVNGETLIHEVNPGRVITGSVATVIQSEKLNDGLGDDLSSLRTKPTGWDMLPEDQRRSQHDSRDTVDSSNRCVLSTLVAAGGGESLRHRESSNGDMQPRADRSRSFDKPHRTELCRSDDGYGSGSKAERTIDIQRTHERGGASHHFQGSGGVEQRVENSNSSRSTRHKSPDYYNYGPHGPRNAAEAAVAKMQSSGFVVAPDGTLVKAVDATNAGKMTRRVRNTLSSSYRPLSGRDSPIDRDGGCGVSRGPAHTREASPERRFGASGNRSVRYDPDMDNYRTNVNISSVRCSLSSRQRRFPPHRSLNLSHAHSRSRSGSRSRSPHAWTSPRNRREIMANGSSSLWRHSRSPPNYSTEVKMGRMTSPSRQPGFGDRVMRYSPSSRDHAYSQHASTWVDGRNCSTVDLPDHKKRYSRRSPPLRVASRNDRFDVIDSHGRPRSRELYHPTQERVPYGFERGRGNKHDGNGDKQRDYADRCETRSVKPYDGNAATKQFRHNTGDKLRPHISAPRSPNAQRRGSPRRFDRGFERQLGVDLPLDGILTDKVWNSGLAHMSGTREGKTLKY</sequence>
<proteinExistence type="predicted"/>
<dbReference type="EMBL" id="JAAALK010000082">
    <property type="protein sequence ID" value="KAG8087264.1"/>
    <property type="molecule type" value="Genomic_DNA"/>
</dbReference>
<feature type="compositionally biased region" description="Polar residues" evidence="1">
    <location>
        <begin position="1188"/>
        <end position="1203"/>
    </location>
</feature>
<accession>A0A8J5WFG5</accession>
<protein>
    <submittedName>
        <fullName evidence="2">Uncharacterized protein</fullName>
    </submittedName>
</protein>
<dbReference type="PANTHER" id="PTHR34536">
    <property type="entry name" value="DENTIN SIALOPHOSPHOPROTEIN-LIKE PROTEIN"/>
    <property type="match status" value="1"/>
</dbReference>
<feature type="region of interest" description="Disordered" evidence="1">
    <location>
        <begin position="1353"/>
        <end position="1432"/>
    </location>
</feature>
<feature type="compositionally biased region" description="Basic residues" evidence="1">
    <location>
        <begin position="1219"/>
        <end position="1231"/>
    </location>
</feature>
<reference evidence="2" key="2">
    <citation type="submission" date="2021-02" db="EMBL/GenBank/DDBJ databases">
        <authorList>
            <person name="Kimball J.A."/>
            <person name="Haas M.W."/>
            <person name="Macchietto M."/>
            <person name="Kono T."/>
            <person name="Duquette J."/>
            <person name="Shao M."/>
        </authorList>
    </citation>
    <scope>NUCLEOTIDE SEQUENCE</scope>
    <source>
        <tissue evidence="2">Fresh leaf tissue</tissue>
    </source>
</reference>
<feature type="compositionally biased region" description="Basic and acidic residues" evidence="1">
    <location>
        <begin position="1364"/>
        <end position="1391"/>
    </location>
</feature>
<keyword evidence="3" id="KW-1185">Reference proteome</keyword>
<reference evidence="2" key="1">
    <citation type="journal article" date="2021" name="bioRxiv">
        <title>Whole Genome Assembly and Annotation of Northern Wild Rice, Zizania palustris L., Supports a Whole Genome Duplication in the Zizania Genus.</title>
        <authorList>
            <person name="Haas M."/>
            <person name="Kono T."/>
            <person name="Macchietto M."/>
            <person name="Millas R."/>
            <person name="McGilp L."/>
            <person name="Shao M."/>
            <person name="Duquette J."/>
            <person name="Hirsch C.N."/>
            <person name="Kimball J."/>
        </authorList>
    </citation>
    <scope>NUCLEOTIDE SEQUENCE</scope>
    <source>
        <tissue evidence="2">Fresh leaf tissue</tissue>
    </source>
</reference>
<evidence type="ECO:0000313" key="2">
    <source>
        <dbReference type="EMBL" id="KAG8087264.1"/>
    </source>
</evidence>
<feature type="region of interest" description="Disordered" evidence="1">
    <location>
        <begin position="1135"/>
        <end position="1282"/>
    </location>
</feature>
<feature type="region of interest" description="Disordered" evidence="1">
    <location>
        <begin position="850"/>
        <end position="876"/>
    </location>
</feature>
<feature type="compositionally biased region" description="Basic and acidic residues" evidence="1">
    <location>
        <begin position="1035"/>
        <end position="1050"/>
    </location>
</feature>
<feature type="region of interest" description="Disordered" evidence="1">
    <location>
        <begin position="940"/>
        <end position="1088"/>
    </location>
</feature>
<feature type="compositionally biased region" description="Basic and acidic residues" evidence="1">
    <location>
        <begin position="1161"/>
        <end position="1171"/>
    </location>
</feature>